<accession>A0A1M5Q9H1</accession>
<keyword evidence="8 10" id="KW-0472">Membrane</keyword>
<evidence type="ECO:0000256" key="2">
    <source>
        <dbReference type="ARBA" id="ARBA00022448"/>
    </source>
</evidence>
<dbReference type="Pfam" id="PF02530">
    <property type="entry name" value="Porin_2"/>
    <property type="match status" value="1"/>
</dbReference>
<evidence type="ECO:0000256" key="6">
    <source>
        <dbReference type="ARBA" id="ARBA00023065"/>
    </source>
</evidence>
<evidence type="ECO:0000313" key="11">
    <source>
        <dbReference type="EMBL" id="SHH10745.1"/>
    </source>
</evidence>
<name>A0A1M5Q9H1_9BRAD</name>
<feature type="chain" id="PRO_5011823341" description="Porin" evidence="10">
    <location>
        <begin position="21"/>
        <end position="83"/>
    </location>
</feature>
<dbReference type="RefSeq" id="WP_079602661.1">
    <property type="nucleotide sequence ID" value="NZ_LT670817.1"/>
</dbReference>
<comment type="function">
    <text evidence="10">Forms passive diffusion pores that allow small molecular weight hydrophilic materials across the outer membrane.</text>
</comment>
<evidence type="ECO:0000256" key="8">
    <source>
        <dbReference type="ARBA" id="ARBA00023136"/>
    </source>
</evidence>
<comment type="similarity">
    <text evidence="1 10">Belongs to the alphaproteobacteria porin family.</text>
</comment>
<evidence type="ECO:0000256" key="3">
    <source>
        <dbReference type="ARBA" id="ARBA00022452"/>
    </source>
</evidence>
<keyword evidence="6 10" id="KW-0406">Ion transport</keyword>
<evidence type="ECO:0000313" key="12">
    <source>
        <dbReference type="Proteomes" id="UP000189796"/>
    </source>
</evidence>
<keyword evidence="2 10" id="KW-0813">Transport</keyword>
<sequence>MRNILLAIVVAVLPASIAAAEQSGTPRPGKPAASVRQLPVKDTAAGDSCAAYGAGFVKVEGTDTCVKIGGAVSIGAGSSRAWH</sequence>
<evidence type="ECO:0000256" key="7">
    <source>
        <dbReference type="ARBA" id="ARBA00023114"/>
    </source>
</evidence>
<keyword evidence="5 10" id="KW-0732">Signal</keyword>
<evidence type="ECO:0000256" key="10">
    <source>
        <dbReference type="RuleBase" id="RU364005"/>
    </source>
</evidence>
<keyword evidence="4 10" id="KW-0812">Transmembrane</keyword>
<dbReference type="GO" id="GO:0046930">
    <property type="term" value="C:pore complex"/>
    <property type="evidence" value="ECO:0007669"/>
    <property type="project" value="UniProtKB-KW"/>
</dbReference>
<proteinExistence type="inferred from homology"/>
<feature type="signal peptide" evidence="10">
    <location>
        <begin position="1"/>
        <end position="20"/>
    </location>
</feature>
<gene>
    <name evidence="11" type="ORF">SAMN05443248_3704</name>
</gene>
<evidence type="ECO:0000256" key="4">
    <source>
        <dbReference type="ARBA" id="ARBA00022692"/>
    </source>
</evidence>
<dbReference type="GO" id="GO:0015288">
    <property type="term" value="F:porin activity"/>
    <property type="evidence" value="ECO:0007669"/>
    <property type="project" value="UniProtKB-KW"/>
</dbReference>
<dbReference type="Proteomes" id="UP000189796">
    <property type="component" value="Chromosome I"/>
</dbReference>
<comment type="subcellular location">
    <subcellularLocation>
        <location evidence="10">Cell outer membrane</location>
        <topology evidence="10">Multi-pass membrane protein</topology>
    </subcellularLocation>
</comment>
<dbReference type="EMBL" id="LT670817">
    <property type="protein sequence ID" value="SHH10745.1"/>
    <property type="molecule type" value="Genomic_DNA"/>
</dbReference>
<evidence type="ECO:0000256" key="9">
    <source>
        <dbReference type="ARBA" id="ARBA00023237"/>
    </source>
</evidence>
<organism evidence="11 12">
    <name type="scientific">Bradyrhizobium erythrophlei</name>
    <dbReference type="NCBI Taxonomy" id="1437360"/>
    <lineage>
        <taxon>Bacteria</taxon>
        <taxon>Pseudomonadati</taxon>
        <taxon>Pseudomonadota</taxon>
        <taxon>Alphaproteobacteria</taxon>
        <taxon>Hyphomicrobiales</taxon>
        <taxon>Nitrobacteraceae</taxon>
        <taxon>Bradyrhizobium</taxon>
    </lineage>
</organism>
<dbReference type="OrthoDB" id="8255413at2"/>
<dbReference type="AlphaFoldDB" id="A0A1M5Q9H1"/>
<reference evidence="11 12" key="1">
    <citation type="submission" date="2016-11" db="EMBL/GenBank/DDBJ databases">
        <authorList>
            <person name="Jaros S."/>
            <person name="Januszkiewicz K."/>
            <person name="Wedrychowicz H."/>
        </authorList>
    </citation>
    <scope>NUCLEOTIDE SEQUENCE [LARGE SCALE GENOMIC DNA]</scope>
    <source>
        <strain evidence="11 12">GAS138</strain>
    </source>
</reference>
<keyword evidence="9 10" id="KW-0998">Cell outer membrane</keyword>
<dbReference type="GO" id="GO:0006811">
    <property type="term" value="P:monoatomic ion transport"/>
    <property type="evidence" value="ECO:0007669"/>
    <property type="project" value="UniProtKB-KW"/>
</dbReference>
<protein>
    <recommendedName>
        <fullName evidence="10">Porin</fullName>
    </recommendedName>
</protein>
<dbReference type="InterPro" id="IPR003684">
    <property type="entry name" value="Porin_alphabac"/>
</dbReference>
<dbReference type="GO" id="GO:0009279">
    <property type="term" value="C:cell outer membrane"/>
    <property type="evidence" value="ECO:0007669"/>
    <property type="project" value="UniProtKB-SubCell"/>
</dbReference>
<keyword evidence="7 10" id="KW-0626">Porin</keyword>
<comment type="domain">
    <text evidence="10">Consists of 16-stranded beta-barrel sheets, with large surface-exposed loops, that form a transmembrane pore at the center of each barrel. The pore is partially ocluded by a peptide loop that folds into the pore lumen.</text>
</comment>
<keyword evidence="3 10" id="KW-1134">Transmembrane beta strand</keyword>
<evidence type="ECO:0000256" key="1">
    <source>
        <dbReference type="ARBA" id="ARBA00009521"/>
    </source>
</evidence>
<evidence type="ECO:0000256" key="5">
    <source>
        <dbReference type="ARBA" id="ARBA00022729"/>
    </source>
</evidence>